<feature type="domain" description="Response regulatory" evidence="7">
    <location>
        <begin position="376"/>
        <end position="490"/>
    </location>
</feature>
<dbReference type="PANTHER" id="PTHR43547:SF2">
    <property type="entry name" value="HYBRID SIGNAL TRANSDUCTION HISTIDINE KINASE C"/>
    <property type="match status" value="1"/>
</dbReference>
<dbReference type="Gene3D" id="3.40.50.2300">
    <property type="match status" value="1"/>
</dbReference>
<name>A0ABQ4QAS4_9BURK</name>
<evidence type="ECO:0000256" key="4">
    <source>
        <dbReference type="PROSITE-ProRule" id="PRU00169"/>
    </source>
</evidence>
<dbReference type="Proteomes" id="UP000887222">
    <property type="component" value="Unassembled WGS sequence"/>
</dbReference>
<dbReference type="Gene3D" id="1.10.287.130">
    <property type="match status" value="1"/>
</dbReference>
<dbReference type="SUPFAM" id="SSF47384">
    <property type="entry name" value="Homodimeric domain of signal transducing histidine kinase"/>
    <property type="match status" value="1"/>
</dbReference>
<keyword evidence="5" id="KW-0812">Transmembrane</keyword>
<dbReference type="InterPro" id="IPR005467">
    <property type="entry name" value="His_kinase_dom"/>
</dbReference>
<feature type="transmembrane region" description="Helical" evidence="5">
    <location>
        <begin position="37"/>
        <end position="59"/>
    </location>
</feature>
<proteinExistence type="predicted"/>
<accession>A0ABQ4QAS4</accession>
<reference evidence="8 9" key="1">
    <citation type="journal article" date="2022" name="Int. J. Syst. Evol. Microbiol.">
        <title>Noviherbaspirillum aridicola sp. nov., isolated from an arid soil in Pakistan.</title>
        <authorList>
            <person name="Khan I.U."/>
            <person name="Saqib M."/>
            <person name="Amin A."/>
            <person name="Hussain F."/>
            <person name="Li L."/>
            <person name="Liu Y.H."/>
            <person name="Fang B.Z."/>
            <person name="Ahmed I."/>
            <person name="Li W.J."/>
        </authorList>
    </citation>
    <scope>NUCLEOTIDE SEQUENCE [LARGE SCALE GENOMIC DNA]</scope>
    <source>
        <strain evidence="8 9">NCCP-691</strain>
    </source>
</reference>
<dbReference type="Pfam" id="PF00512">
    <property type="entry name" value="HisKA"/>
    <property type="match status" value="1"/>
</dbReference>
<dbReference type="PROSITE" id="PS50110">
    <property type="entry name" value="RESPONSE_REGULATORY"/>
    <property type="match status" value="1"/>
</dbReference>
<comment type="catalytic activity">
    <reaction evidence="1">
        <text>ATP + protein L-histidine = ADP + protein N-phospho-L-histidine.</text>
        <dbReference type="EC" id="2.7.13.3"/>
    </reaction>
</comment>
<dbReference type="PANTHER" id="PTHR43547">
    <property type="entry name" value="TWO-COMPONENT HISTIDINE KINASE"/>
    <property type="match status" value="1"/>
</dbReference>
<dbReference type="InterPro" id="IPR011006">
    <property type="entry name" value="CheY-like_superfamily"/>
</dbReference>
<dbReference type="SUPFAM" id="SSF55874">
    <property type="entry name" value="ATPase domain of HSP90 chaperone/DNA topoisomerase II/histidine kinase"/>
    <property type="match status" value="1"/>
</dbReference>
<dbReference type="EC" id="2.7.13.3" evidence="2"/>
<gene>
    <name evidence="8" type="ORF">NCCP691_39140</name>
</gene>
<evidence type="ECO:0000259" key="7">
    <source>
        <dbReference type="PROSITE" id="PS50110"/>
    </source>
</evidence>
<evidence type="ECO:0000259" key="6">
    <source>
        <dbReference type="PROSITE" id="PS50109"/>
    </source>
</evidence>
<dbReference type="EMBL" id="BPMK01000022">
    <property type="protein sequence ID" value="GIZ53900.1"/>
    <property type="molecule type" value="Genomic_DNA"/>
</dbReference>
<dbReference type="Gene3D" id="3.30.565.10">
    <property type="entry name" value="Histidine kinase-like ATPase, C-terminal domain"/>
    <property type="match status" value="1"/>
</dbReference>
<organism evidence="8 9">
    <name type="scientific">Noviherbaspirillum aridicola</name>
    <dbReference type="NCBI Taxonomy" id="2849687"/>
    <lineage>
        <taxon>Bacteria</taxon>
        <taxon>Pseudomonadati</taxon>
        <taxon>Pseudomonadota</taxon>
        <taxon>Betaproteobacteria</taxon>
        <taxon>Burkholderiales</taxon>
        <taxon>Oxalobacteraceae</taxon>
        <taxon>Noviherbaspirillum</taxon>
    </lineage>
</organism>
<dbReference type="InterPro" id="IPR036890">
    <property type="entry name" value="HATPase_C_sf"/>
</dbReference>
<dbReference type="SMART" id="SM00448">
    <property type="entry name" value="REC"/>
    <property type="match status" value="1"/>
</dbReference>
<evidence type="ECO:0000256" key="1">
    <source>
        <dbReference type="ARBA" id="ARBA00000085"/>
    </source>
</evidence>
<dbReference type="Pfam" id="PF00072">
    <property type="entry name" value="Response_reg"/>
    <property type="match status" value="1"/>
</dbReference>
<sequence>MREGGDAIGVLAWSDFSGWSAAVGVPVKTIEAAATKAVSVTALGLIAAIACAVIGALILSTRILRALEGVRASAALLTECKAPPVIETDIAEVSEIHQTLHHVGNVLEQTEAARTRHLSEAQSARAVAEAQNKAKDQFLAMLGHELRNPLAAISAGTTLLQFATDSSGNNKAVVDAISRQTDHLNALVDDLLDATRVMTGKLELKLAVVDLGHAARSSLDALMARGIAKDSTVKCDISSVFIKADRTRLDQMLTNLLENAFKYTERGGAIAVMVAEEDSRAIFQVSDNGVGIDSLVLPKLFDVFVQGPVTNRSKGGLGIGLAIVRALAELHGAQVTATSAGAGKGATFGLEFPLVGAYTEPSFVRNAQLPNQPCKKILVIEDNADIRNLTCQLLETLGHEVIAAADGATGILRAEQEGPSVALVDIDLPDTSGHNIARHLRANPATSGIRLFALTGYGQESDREAALESGFERHFTKPLGIEELGHALEQ</sequence>
<dbReference type="Pfam" id="PF02518">
    <property type="entry name" value="HATPase_c"/>
    <property type="match status" value="1"/>
</dbReference>
<dbReference type="PRINTS" id="PR00344">
    <property type="entry name" value="BCTRLSENSOR"/>
</dbReference>
<dbReference type="InterPro" id="IPR036097">
    <property type="entry name" value="HisK_dim/P_sf"/>
</dbReference>
<feature type="modified residue" description="4-aspartylphosphate" evidence="4">
    <location>
        <position position="425"/>
    </location>
</feature>
<protein>
    <recommendedName>
        <fullName evidence="2">histidine kinase</fullName>
        <ecNumber evidence="2">2.7.13.3</ecNumber>
    </recommendedName>
</protein>
<evidence type="ECO:0000313" key="9">
    <source>
        <dbReference type="Proteomes" id="UP000887222"/>
    </source>
</evidence>
<keyword evidence="5" id="KW-1133">Transmembrane helix</keyword>
<dbReference type="SMART" id="SM00388">
    <property type="entry name" value="HisKA"/>
    <property type="match status" value="1"/>
</dbReference>
<evidence type="ECO:0000313" key="8">
    <source>
        <dbReference type="EMBL" id="GIZ53900.1"/>
    </source>
</evidence>
<dbReference type="InterPro" id="IPR004358">
    <property type="entry name" value="Sig_transdc_His_kin-like_C"/>
</dbReference>
<dbReference type="SUPFAM" id="SSF52172">
    <property type="entry name" value="CheY-like"/>
    <property type="match status" value="1"/>
</dbReference>
<evidence type="ECO:0000256" key="5">
    <source>
        <dbReference type="SAM" id="Phobius"/>
    </source>
</evidence>
<dbReference type="InterPro" id="IPR003661">
    <property type="entry name" value="HisK_dim/P_dom"/>
</dbReference>
<keyword evidence="3 4" id="KW-0597">Phosphoprotein</keyword>
<evidence type="ECO:0000256" key="2">
    <source>
        <dbReference type="ARBA" id="ARBA00012438"/>
    </source>
</evidence>
<evidence type="ECO:0000256" key="3">
    <source>
        <dbReference type="ARBA" id="ARBA00022553"/>
    </source>
</evidence>
<dbReference type="InterPro" id="IPR003594">
    <property type="entry name" value="HATPase_dom"/>
</dbReference>
<keyword evidence="9" id="KW-1185">Reference proteome</keyword>
<dbReference type="PROSITE" id="PS50109">
    <property type="entry name" value="HIS_KIN"/>
    <property type="match status" value="1"/>
</dbReference>
<dbReference type="CDD" id="cd00082">
    <property type="entry name" value="HisKA"/>
    <property type="match status" value="1"/>
</dbReference>
<dbReference type="InterPro" id="IPR001789">
    <property type="entry name" value="Sig_transdc_resp-reg_receiver"/>
</dbReference>
<keyword evidence="5" id="KW-0472">Membrane</keyword>
<comment type="caution">
    <text evidence="8">The sequence shown here is derived from an EMBL/GenBank/DDBJ whole genome shotgun (WGS) entry which is preliminary data.</text>
</comment>
<feature type="domain" description="Histidine kinase" evidence="6">
    <location>
        <begin position="141"/>
        <end position="356"/>
    </location>
</feature>
<dbReference type="SMART" id="SM00387">
    <property type="entry name" value="HATPase_c"/>
    <property type="match status" value="1"/>
</dbReference>